<evidence type="ECO:0000256" key="2">
    <source>
        <dbReference type="ARBA" id="ARBA00023015"/>
    </source>
</evidence>
<dbReference type="InterPro" id="IPR015300">
    <property type="entry name" value="DNA-bd_pseudobarrel_sf"/>
</dbReference>
<evidence type="ECO:0000259" key="7">
    <source>
        <dbReference type="PROSITE" id="PS50863"/>
    </source>
</evidence>
<comment type="caution">
    <text evidence="8">The sequence shown here is derived from an EMBL/GenBank/DDBJ whole genome shotgun (WGS) entry which is preliminary data.</text>
</comment>
<dbReference type="PROSITE" id="PS50863">
    <property type="entry name" value="B3"/>
    <property type="match status" value="1"/>
</dbReference>
<dbReference type="PANTHER" id="PTHR31140">
    <property type="entry name" value="B3 DOMAIN-CONTAINING TRANSCRIPTION FACTOR ABI3"/>
    <property type="match status" value="1"/>
</dbReference>
<feature type="region of interest" description="Disordered" evidence="6">
    <location>
        <begin position="381"/>
        <end position="422"/>
    </location>
</feature>
<feature type="compositionally biased region" description="Polar residues" evidence="6">
    <location>
        <begin position="389"/>
        <end position="414"/>
    </location>
</feature>
<dbReference type="SMART" id="SM01019">
    <property type="entry name" value="B3"/>
    <property type="match status" value="1"/>
</dbReference>
<feature type="region of interest" description="Disordered" evidence="6">
    <location>
        <begin position="776"/>
        <end position="824"/>
    </location>
</feature>
<dbReference type="AlphaFoldDB" id="A0AAN9EGH0"/>
<name>A0AAN9EGH0_CROPI</name>
<dbReference type="GO" id="GO:0009733">
    <property type="term" value="P:response to auxin"/>
    <property type="evidence" value="ECO:0007669"/>
    <property type="project" value="UniProtKB-ARBA"/>
</dbReference>
<comment type="subcellular location">
    <subcellularLocation>
        <location evidence="1">Nucleus</location>
    </subcellularLocation>
</comment>
<proteinExistence type="predicted"/>
<dbReference type="PANTHER" id="PTHR31140:SF81">
    <property type="entry name" value="B3 DOMAIN-CONTAINING TRANSCRIPTION FACTOR ABI3"/>
    <property type="match status" value="1"/>
</dbReference>
<feature type="domain" description="TF-B3" evidence="7">
    <location>
        <begin position="673"/>
        <end position="775"/>
    </location>
</feature>
<evidence type="ECO:0000256" key="6">
    <source>
        <dbReference type="SAM" id="MobiDB-lite"/>
    </source>
</evidence>
<dbReference type="Pfam" id="PF02362">
    <property type="entry name" value="B3"/>
    <property type="match status" value="1"/>
</dbReference>
<keyword evidence="3" id="KW-0238">DNA-binding</keyword>
<dbReference type="FunFam" id="2.40.330.10:FF:000003">
    <property type="entry name" value="B3 domain-containing transcription factor FUS3"/>
    <property type="match status" value="1"/>
</dbReference>
<keyword evidence="9" id="KW-1185">Reference proteome</keyword>
<dbReference type="CDD" id="cd10015">
    <property type="entry name" value="BfiI_C_EcoRII_N_B3"/>
    <property type="match status" value="1"/>
</dbReference>
<keyword evidence="2" id="KW-0805">Transcription regulation</keyword>
<accession>A0AAN9EGH0</accession>
<dbReference type="Gene3D" id="2.40.330.10">
    <property type="entry name" value="DNA-binding pseudobarrel domain"/>
    <property type="match status" value="1"/>
</dbReference>
<dbReference type="GO" id="GO:0005634">
    <property type="term" value="C:nucleus"/>
    <property type="evidence" value="ECO:0007669"/>
    <property type="project" value="UniProtKB-SubCell"/>
</dbReference>
<protein>
    <recommendedName>
        <fullName evidence="7">TF-B3 domain-containing protein</fullName>
    </recommendedName>
</protein>
<evidence type="ECO:0000313" key="8">
    <source>
        <dbReference type="EMBL" id="KAK7255875.1"/>
    </source>
</evidence>
<evidence type="ECO:0000256" key="1">
    <source>
        <dbReference type="ARBA" id="ARBA00004123"/>
    </source>
</evidence>
<sequence length="824" mass="91278">MECGVELQGVDLHAAGVVNVNENNNNNNINLNINNHHHPVVGFGTMGVTETLEGVDREMWLNSTEDQDDILGVSDPSMFYADFPPLPDFPCMSSSSSSSSTPALPVKTTATCTTTTTTTTATSSSSSSSAASWAVLKPDIEENHLEQNNYHCYMQHQHQHQQHHQQQNHDLDDIGPAALSSTASMEVSQQNHHYQNQNHDPGLDGTVRDCMDEVMDFGYMELFEANEFFDPASIFQSEENNPLGEFTQDQLVPQQEQHQQYQHHQESFLHQGLTNEDNNNNNNNQALLCANTTNNDEEIQGEGAGGATGAGDGNGVDDEMSNVFLEWLKSNKDSVSANDLRSVKIKKATIESAARRLGGGKEAMKQLLKLILEWVQTSHLQNKRRKESNNNSDPLSQFQDPIQSQNRNHSSNMNIGHDRQSNTCFNQTPWVSVSAPTPYGTTDQAPLVAAPPQYPQQVVGGYVGDPYTNGIASNNHNPYQPGSEYQMLESAPTWPASQFTVASQYNQSFGDNNLHPPMPMAAGFGGYGNQYPYQFFHHGAGGDRLMRLGPSATREARKKRMARQRRLLSHHRHHSQNMNQASDSHARLGSDNCTTLLAPAHANQANWVYWQTMAGGAAPMAPVVPTEPLVGHQSVDRTAMQTPNTQNYHQGRVSSDKRQQQGWKAEKNLKFLLQKVLKQSDVGSLGRIVLPKKEAETHLPELEARDGISITMEDIGTSRVWNMRYRYWPNNKSRMYLLENTGDFVRANGLQEGDFIVIYSDVKCGKFMIRGVKVRQQGTKTETKKAGKSQKNQHGNNAATTAGSGAINNGTPSSPKQKNEKLAK</sequence>
<dbReference type="InterPro" id="IPR044800">
    <property type="entry name" value="LEC2-like"/>
</dbReference>
<organism evidence="8 9">
    <name type="scientific">Crotalaria pallida</name>
    <name type="common">Smooth rattlebox</name>
    <name type="synonym">Crotalaria striata</name>
    <dbReference type="NCBI Taxonomy" id="3830"/>
    <lineage>
        <taxon>Eukaryota</taxon>
        <taxon>Viridiplantae</taxon>
        <taxon>Streptophyta</taxon>
        <taxon>Embryophyta</taxon>
        <taxon>Tracheophyta</taxon>
        <taxon>Spermatophyta</taxon>
        <taxon>Magnoliopsida</taxon>
        <taxon>eudicotyledons</taxon>
        <taxon>Gunneridae</taxon>
        <taxon>Pentapetalae</taxon>
        <taxon>rosids</taxon>
        <taxon>fabids</taxon>
        <taxon>Fabales</taxon>
        <taxon>Fabaceae</taxon>
        <taxon>Papilionoideae</taxon>
        <taxon>50 kb inversion clade</taxon>
        <taxon>genistoids sensu lato</taxon>
        <taxon>core genistoids</taxon>
        <taxon>Crotalarieae</taxon>
        <taxon>Crotalaria</taxon>
    </lineage>
</organism>
<gene>
    <name evidence="8" type="ORF">RIF29_29300</name>
</gene>
<evidence type="ECO:0000313" key="9">
    <source>
        <dbReference type="Proteomes" id="UP001372338"/>
    </source>
</evidence>
<dbReference type="InterPro" id="IPR003340">
    <property type="entry name" value="B3_DNA-bd"/>
</dbReference>
<keyword evidence="4" id="KW-0804">Transcription</keyword>
<dbReference type="Proteomes" id="UP001372338">
    <property type="component" value="Unassembled WGS sequence"/>
</dbReference>
<evidence type="ECO:0000256" key="3">
    <source>
        <dbReference type="ARBA" id="ARBA00023125"/>
    </source>
</evidence>
<dbReference type="SUPFAM" id="SSF101936">
    <property type="entry name" value="DNA-binding pseudobarrel domain"/>
    <property type="match status" value="1"/>
</dbReference>
<dbReference type="EMBL" id="JAYWIO010000006">
    <property type="protein sequence ID" value="KAK7255875.1"/>
    <property type="molecule type" value="Genomic_DNA"/>
</dbReference>
<evidence type="ECO:0000256" key="4">
    <source>
        <dbReference type="ARBA" id="ARBA00023163"/>
    </source>
</evidence>
<keyword evidence="5" id="KW-0539">Nucleus</keyword>
<feature type="compositionally biased region" description="Low complexity" evidence="6">
    <location>
        <begin position="795"/>
        <end position="811"/>
    </location>
</feature>
<dbReference type="GO" id="GO:0003700">
    <property type="term" value="F:DNA-binding transcription factor activity"/>
    <property type="evidence" value="ECO:0007669"/>
    <property type="project" value="InterPro"/>
</dbReference>
<reference evidence="8 9" key="1">
    <citation type="submission" date="2024-01" db="EMBL/GenBank/DDBJ databases">
        <title>The genomes of 5 underutilized Papilionoideae crops provide insights into root nodulation and disease resistanc.</title>
        <authorList>
            <person name="Yuan L."/>
        </authorList>
    </citation>
    <scope>NUCLEOTIDE SEQUENCE [LARGE SCALE GENOMIC DNA]</scope>
    <source>
        <strain evidence="8">ZHUSHIDOU_FW_LH</strain>
        <tissue evidence="8">Leaf</tissue>
    </source>
</reference>
<dbReference type="GO" id="GO:0003677">
    <property type="term" value="F:DNA binding"/>
    <property type="evidence" value="ECO:0007669"/>
    <property type="project" value="UniProtKB-KW"/>
</dbReference>
<evidence type="ECO:0000256" key="5">
    <source>
        <dbReference type="ARBA" id="ARBA00023242"/>
    </source>
</evidence>